<reference evidence="1 2" key="2">
    <citation type="journal article" date="2019" name="G3 (Bethesda)">
        <title>Hybrid Assembly of the Genome of the Entomopathogenic Nematode Steinernema carpocapsae Identifies the X-Chromosome.</title>
        <authorList>
            <person name="Serra L."/>
            <person name="Macchietto M."/>
            <person name="Macias-Munoz A."/>
            <person name="McGill C.J."/>
            <person name="Rodriguez I.M."/>
            <person name="Rodriguez B."/>
            <person name="Murad R."/>
            <person name="Mortazavi A."/>
        </authorList>
    </citation>
    <scope>NUCLEOTIDE SEQUENCE [LARGE SCALE GENOMIC DNA]</scope>
    <source>
        <strain evidence="1 2">ALL</strain>
    </source>
</reference>
<accession>A0A4U5N0J0</accession>
<dbReference type="AlphaFoldDB" id="A0A4U5N0J0"/>
<sequence>MSDVLNNQFFGQEISDTKNTPSATRQEACAWLRGKLSRKDHFVRSSDRSVSRPRFLKECRLFRLVIAIEGRPIEQFFNHV</sequence>
<evidence type="ECO:0000313" key="2">
    <source>
        <dbReference type="Proteomes" id="UP000298663"/>
    </source>
</evidence>
<protein>
    <submittedName>
        <fullName evidence="1">Uncharacterized protein</fullName>
    </submittedName>
</protein>
<organism evidence="1 2">
    <name type="scientific">Steinernema carpocapsae</name>
    <name type="common">Entomopathogenic nematode</name>
    <dbReference type="NCBI Taxonomy" id="34508"/>
    <lineage>
        <taxon>Eukaryota</taxon>
        <taxon>Metazoa</taxon>
        <taxon>Ecdysozoa</taxon>
        <taxon>Nematoda</taxon>
        <taxon>Chromadorea</taxon>
        <taxon>Rhabditida</taxon>
        <taxon>Tylenchina</taxon>
        <taxon>Panagrolaimomorpha</taxon>
        <taxon>Strongyloidoidea</taxon>
        <taxon>Steinernematidae</taxon>
        <taxon>Steinernema</taxon>
    </lineage>
</organism>
<gene>
    <name evidence="1" type="ORF">L596_017109</name>
</gene>
<keyword evidence="2" id="KW-1185">Reference proteome</keyword>
<dbReference type="Proteomes" id="UP000298663">
    <property type="component" value="Unassembled WGS sequence"/>
</dbReference>
<reference evidence="1 2" key="1">
    <citation type="journal article" date="2015" name="Genome Biol.">
        <title>Comparative genomics of Steinernema reveals deeply conserved gene regulatory networks.</title>
        <authorList>
            <person name="Dillman A.R."/>
            <person name="Macchietto M."/>
            <person name="Porter C.F."/>
            <person name="Rogers A."/>
            <person name="Williams B."/>
            <person name="Antoshechkin I."/>
            <person name="Lee M.M."/>
            <person name="Goodwin Z."/>
            <person name="Lu X."/>
            <person name="Lewis E.E."/>
            <person name="Goodrich-Blair H."/>
            <person name="Stock S.P."/>
            <person name="Adams B.J."/>
            <person name="Sternberg P.W."/>
            <person name="Mortazavi A."/>
        </authorList>
    </citation>
    <scope>NUCLEOTIDE SEQUENCE [LARGE SCALE GENOMIC DNA]</scope>
    <source>
        <strain evidence="1 2">ALL</strain>
    </source>
</reference>
<evidence type="ECO:0000313" key="1">
    <source>
        <dbReference type="EMBL" id="TKR75876.1"/>
    </source>
</evidence>
<name>A0A4U5N0J0_STECR</name>
<proteinExistence type="predicted"/>
<dbReference type="EMBL" id="AZBU02000005">
    <property type="protein sequence ID" value="TKR75876.1"/>
    <property type="molecule type" value="Genomic_DNA"/>
</dbReference>
<comment type="caution">
    <text evidence="1">The sequence shown here is derived from an EMBL/GenBank/DDBJ whole genome shotgun (WGS) entry which is preliminary data.</text>
</comment>